<dbReference type="GO" id="GO:0005737">
    <property type="term" value="C:cytoplasm"/>
    <property type="evidence" value="ECO:0007669"/>
    <property type="project" value="UniProtKB-SubCell"/>
</dbReference>
<keyword evidence="3 6" id="KW-0547">Nucleotide-binding</keyword>
<comment type="subcellular location">
    <subcellularLocation>
        <location evidence="6">Cytoplasm</location>
    </subcellularLocation>
</comment>
<comment type="subunit">
    <text evidence="6">Monomer.</text>
</comment>
<comment type="caution">
    <text evidence="7">The sequence shown here is derived from an EMBL/GenBank/DDBJ whole genome shotgun (WGS) entry which is preliminary data.</text>
</comment>
<dbReference type="GO" id="GO:0004017">
    <property type="term" value="F:AMP kinase activity"/>
    <property type="evidence" value="ECO:0007669"/>
    <property type="project" value="UniProtKB-EC"/>
</dbReference>
<evidence type="ECO:0000313" key="7">
    <source>
        <dbReference type="EMBL" id="MBO8428786.1"/>
    </source>
</evidence>
<keyword evidence="4 5" id="KW-0418">Kinase</keyword>
<comment type="similarity">
    <text evidence="5">Belongs to the adenylate kinase family.</text>
</comment>
<protein>
    <recommendedName>
        <fullName evidence="6">Adenylate kinase</fullName>
        <ecNumber evidence="6">2.7.4.3</ecNumber>
    </recommendedName>
</protein>
<feature type="non-terminal residue" evidence="7">
    <location>
        <position position="1"/>
    </location>
</feature>
<evidence type="ECO:0000313" key="8">
    <source>
        <dbReference type="Proteomes" id="UP000823635"/>
    </source>
</evidence>
<gene>
    <name evidence="7" type="ORF">IAC68_02490</name>
</gene>
<keyword evidence="2" id="KW-0545">Nucleotide biosynthesis</keyword>
<evidence type="ECO:0000256" key="5">
    <source>
        <dbReference type="RuleBase" id="RU003330"/>
    </source>
</evidence>
<evidence type="ECO:0000256" key="2">
    <source>
        <dbReference type="ARBA" id="ARBA00022727"/>
    </source>
</evidence>
<dbReference type="EMBL" id="JADINB010000059">
    <property type="protein sequence ID" value="MBO8428786.1"/>
    <property type="molecule type" value="Genomic_DNA"/>
</dbReference>
<dbReference type="SUPFAM" id="SSF52540">
    <property type="entry name" value="P-loop containing nucleoside triphosphate hydrolases"/>
    <property type="match status" value="1"/>
</dbReference>
<sequence length="62" mass="7269">AHRAAIEGRKDDSNPEIIENRIKTYHQKTEPLVNYYKERGKYFEIDGDGTVEDIFKKISDLI</sequence>
<evidence type="ECO:0000256" key="4">
    <source>
        <dbReference type="ARBA" id="ARBA00022777"/>
    </source>
</evidence>
<dbReference type="InterPro" id="IPR000850">
    <property type="entry name" value="Adenylat/UMP-CMP_kin"/>
</dbReference>
<dbReference type="AlphaFoldDB" id="A0A9D9DKA9"/>
<dbReference type="PRINTS" id="PR00094">
    <property type="entry name" value="ADENYLTKNASE"/>
</dbReference>
<comment type="catalytic activity">
    <reaction evidence="6">
        <text>AMP + ATP = 2 ADP</text>
        <dbReference type="Rhea" id="RHEA:12973"/>
        <dbReference type="ChEBI" id="CHEBI:30616"/>
        <dbReference type="ChEBI" id="CHEBI:456215"/>
        <dbReference type="ChEBI" id="CHEBI:456216"/>
        <dbReference type="EC" id="2.7.4.3"/>
    </reaction>
</comment>
<evidence type="ECO:0000256" key="3">
    <source>
        <dbReference type="ARBA" id="ARBA00022741"/>
    </source>
</evidence>
<accession>A0A9D9DKA9</accession>
<proteinExistence type="inferred from homology"/>
<evidence type="ECO:0000256" key="1">
    <source>
        <dbReference type="ARBA" id="ARBA00022679"/>
    </source>
</evidence>
<name>A0A9D9DKA9_9BACT</name>
<organism evidence="7 8">
    <name type="scientific">Candidatus Egerieousia excrementavium</name>
    <dbReference type="NCBI Taxonomy" id="2840778"/>
    <lineage>
        <taxon>Bacteria</taxon>
        <taxon>Pseudomonadati</taxon>
        <taxon>Bacteroidota</taxon>
        <taxon>Bacteroidia</taxon>
        <taxon>Bacteroidales</taxon>
        <taxon>Candidatus Egerieousia</taxon>
    </lineage>
</organism>
<reference evidence="7" key="2">
    <citation type="journal article" date="2021" name="PeerJ">
        <title>Extensive microbial diversity within the chicken gut microbiome revealed by metagenomics and culture.</title>
        <authorList>
            <person name="Gilroy R."/>
            <person name="Ravi A."/>
            <person name="Getino M."/>
            <person name="Pursley I."/>
            <person name="Horton D.L."/>
            <person name="Alikhan N.F."/>
            <person name="Baker D."/>
            <person name="Gharbi K."/>
            <person name="Hall N."/>
            <person name="Watson M."/>
            <person name="Adriaenssens E.M."/>
            <person name="Foster-Nyarko E."/>
            <person name="Jarju S."/>
            <person name="Secka A."/>
            <person name="Antonio M."/>
            <person name="Oren A."/>
            <person name="Chaudhuri R.R."/>
            <person name="La Ragione R."/>
            <person name="Hildebrand F."/>
            <person name="Pallen M.J."/>
        </authorList>
    </citation>
    <scope>NUCLEOTIDE SEQUENCE</scope>
    <source>
        <strain evidence="7">15467</strain>
    </source>
</reference>
<dbReference type="GO" id="GO:0005524">
    <property type="term" value="F:ATP binding"/>
    <property type="evidence" value="ECO:0007669"/>
    <property type="project" value="UniProtKB-KW"/>
</dbReference>
<keyword evidence="1 5" id="KW-0808">Transferase</keyword>
<dbReference type="Gene3D" id="3.40.50.300">
    <property type="entry name" value="P-loop containing nucleotide triphosphate hydrolases"/>
    <property type="match status" value="1"/>
</dbReference>
<dbReference type="InterPro" id="IPR027417">
    <property type="entry name" value="P-loop_NTPase"/>
</dbReference>
<evidence type="ECO:0000256" key="6">
    <source>
        <dbReference type="RuleBase" id="RU003331"/>
    </source>
</evidence>
<dbReference type="Proteomes" id="UP000823635">
    <property type="component" value="Unassembled WGS sequence"/>
</dbReference>
<keyword evidence="6" id="KW-0067">ATP-binding</keyword>
<dbReference type="EC" id="2.7.4.3" evidence="6"/>
<reference evidence="7" key="1">
    <citation type="submission" date="2020-10" db="EMBL/GenBank/DDBJ databases">
        <authorList>
            <person name="Gilroy R."/>
        </authorList>
    </citation>
    <scope>NUCLEOTIDE SEQUENCE</scope>
    <source>
        <strain evidence="7">15467</strain>
    </source>
</reference>